<name>A0A7S1T0D3_9CHLO</name>
<protein>
    <recommendedName>
        <fullName evidence="4">3-oxoacyl-[acyl-carrier-protein] reductase</fullName>
    </recommendedName>
</protein>
<comment type="similarity">
    <text evidence="1">Belongs to the short-chain dehydrogenases/reductases (SDR) family.</text>
</comment>
<dbReference type="Pfam" id="PF13561">
    <property type="entry name" value="adh_short_C2"/>
    <property type="match status" value="1"/>
</dbReference>
<dbReference type="Gene3D" id="3.40.50.720">
    <property type="entry name" value="NAD(P)-binding Rossmann-like Domain"/>
    <property type="match status" value="1"/>
</dbReference>
<evidence type="ECO:0000256" key="1">
    <source>
        <dbReference type="ARBA" id="ARBA00006484"/>
    </source>
</evidence>
<dbReference type="FunFam" id="3.40.50.720:FF:000173">
    <property type="entry name" value="3-oxoacyl-[acyl-carrier protein] reductase"/>
    <property type="match status" value="1"/>
</dbReference>
<dbReference type="GO" id="GO:0016616">
    <property type="term" value="F:oxidoreductase activity, acting on the CH-OH group of donors, NAD or NADP as acceptor"/>
    <property type="evidence" value="ECO:0007669"/>
    <property type="project" value="TreeGrafter"/>
</dbReference>
<dbReference type="AlphaFoldDB" id="A0A7S1T0D3"/>
<reference evidence="3" key="1">
    <citation type="submission" date="2021-01" db="EMBL/GenBank/DDBJ databases">
        <authorList>
            <person name="Corre E."/>
            <person name="Pelletier E."/>
            <person name="Niang G."/>
            <person name="Scheremetjew M."/>
            <person name="Finn R."/>
            <person name="Kale V."/>
            <person name="Holt S."/>
            <person name="Cochrane G."/>
            <person name="Meng A."/>
            <person name="Brown T."/>
            <person name="Cohen L."/>
        </authorList>
    </citation>
    <scope>NUCLEOTIDE SEQUENCE</scope>
    <source>
        <strain evidence="3">PLY429</strain>
    </source>
</reference>
<dbReference type="GO" id="GO:0006633">
    <property type="term" value="P:fatty acid biosynthetic process"/>
    <property type="evidence" value="ECO:0007669"/>
    <property type="project" value="TreeGrafter"/>
</dbReference>
<dbReference type="InterPro" id="IPR002347">
    <property type="entry name" value="SDR_fam"/>
</dbReference>
<keyword evidence="2" id="KW-0560">Oxidoreductase</keyword>
<dbReference type="InterPro" id="IPR036291">
    <property type="entry name" value="NAD(P)-bd_dom_sf"/>
</dbReference>
<evidence type="ECO:0000313" key="3">
    <source>
        <dbReference type="EMBL" id="CAD9214045.1"/>
    </source>
</evidence>
<proteinExistence type="inferred from homology"/>
<evidence type="ECO:0008006" key="4">
    <source>
        <dbReference type="Google" id="ProtNLM"/>
    </source>
</evidence>
<dbReference type="PANTHER" id="PTHR42760:SF133">
    <property type="entry name" value="3-OXOACYL-[ACYL-CARRIER-PROTEIN] REDUCTASE"/>
    <property type="match status" value="1"/>
</dbReference>
<sequence>MASRFFVRTAAAGADPVYAVFGSTGGIGKALAARLVAQEGAKVALIARNEEKLAALQEELRGATGRPLDSSSFLPLIADVLQPKEVDASIAAVVKEFGRVDGVTNCVGSVLLKAAHTTTDKEFMDVLNTNLVSCFNVLRPSAKAMMKSGGGSIVFCSSAVARHGLMNHEAIAAAKGGVSSLALSAAASYAPKGIRVNVVAPGLTRTPMTDRITGSEAALKASTALHALKRIGEPDEVAAALEFLLHPSNSFITGQVLGVDGGLGSVRSVG</sequence>
<dbReference type="EMBL" id="HBGG01031194">
    <property type="protein sequence ID" value="CAD9214045.1"/>
    <property type="molecule type" value="Transcribed_RNA"/>
</dbReference>
<organism evidence="3">
    <name type="scientific">Tetraselmis chuii</name>
    <dbReference type="NCBI Taxonomy" id="63592"/>
    <lineage>
        <taxon>Eukaryota</taxon>
        <taxon>Viridiplantae</taxon>
        <taxon>Chlorophyta</taxon>
        <taxon>core chlorophytes</taxon>
        <taxon>Chlorodendrophyceae</taxon>
        <taxon>Chlorodendrales</taxon>
        <taxon>Chlorodendraceae</taxon>
        <taxon>Tetraselmis</taxon>
    </lineage>
</organism>
<dbReference type="GO" id="GO:0048038">
    <property type="term" value="F:quinone binding"/>
    <property type="evidence" value="ECO:0007669"/>
    <property type="project" value="TreeGrafter"/>
</dbReference>
<dbReference type="PANTHER" id="PTHR42760">
    <property type="entry name" value="SHORT-CHAIN DEHYDROGENASES/REDUCTASES FAMILY MEMBER"/>
    <property type="match status" value="1"/>
</dbReference>
<dbReference type="SUPFAM" id="SSF51735">
    <property type="entry name" value="NAD(P)-binding Rossmann-fold domains"/>
    <property type="match status" value="1"/>
</dbReference>
<evidence type="ECO:0000256" key="2">
    <source>
        <dbReference type="ARBA" id="ARBA00023002"/>
    </source>
</evidence>
<dbReference type="PRINTS" id="PR00081">
    <property type="entry name" value="GDHRDH"/>
</dbReference>
<accession>A0A7S1T0D3</accession>
<gene>
    <name evidence="3" type="ORF">TCHU04912_LOCUS16284</name>
</gene>